<organism evidence="2 3">
    <name type="scientific">Streptomyces kasugaensis</name>
    <dbReference type="NCBI Taxonomy" id="1946"/>
    <lineage>
        <taxon>Bacteria</taxon>
        <taxon>Bacillati</taxon>
        <taxon>Actinomycetota</taxon>
        <taxon>Actinomycetes</taxon>
        <taxon>Kitasatosporales</taxon>
        <taxon>Streptomycetaceae</taxon>
        <taxon>Streptomyces</taxon>
    </lineage>
</organism>
<keyword evidence="3" id="KW-1185">Reference proteome</keyword>
<dbReference type="PANTHER" id="PTHR36492">
    <property type="match status" value="1"/>
</dbReference>
<proteinExistence type="predicted"/>
<dbReference type="Pfam" id="PF00149">
    <property type="entry name" value="Metallophos"/>
    <property type="match status" value="1"/>
</dbReference>
<dbReference type="PANTHER" id="PTHR36492:SF2">
    <property type="entry name" value="[ACYL-CARRIER-PROTEIN] PHOSPHODIESTERASE PPTH"/>
    <property type="match status" value="1"/>
</dbReference>
<dbReference type="InterPro" id="IPR052963">
    <property type="entry name" value="Pantetheine_PDE"/>
</dbReference>
<reference evidence="2 3" key="1">
    <citation type="submission" date="2019-02" db="EMBL/GenBank/DDBJ databases">
        <title>Draft Genome Sequence of Streptomyces sp. AM-2504, identified by 16S rRNA comparative analysis as a Streptomyces Kasugaensis strain.</title>
        <authorList>
            <person name="Napolioni V."/>
            <person name="Giuliodori A.M."/>
            <person name="Spurio R."/>
            <person name="Fabbretti A."/>
        </authorList>
    </citation>
    <scope>NUCLEOTIDE SEQUENCE [LARGE SCALE GENOMIC DNA]</scope>
    <source>
        <strain evidence="2 3">AM-2504</strain>
    </source>
</reference>
<dbReference type="EMBL" id="SIXH01000911">
    <property type="protein sequence ID" value="TBO54421.1"/>
    <property type="molecule type" value="Genomic_DNA"/>
</dbReference>
<accession>A0A4V6MTY2</accession>
<dbReference type="Proteomes" id="UP000292452">
    <property type="component" value="Unassembled WGS sequence"/>
</dbReference>
<dbReference type="Gene3D" id="3.60.21.10">
    <property type="match status" value="1"/>
</dbReference>
<evidence type="ECO:0000313" key="3">
    <source>
        <dbReference type="Proteomes" id="UP000292452"/>
    </source>
</evidence>
<dbReference type="AlphaFoldDB" id="A0A4V6MTY2"/>
<dbReference type="InterPro" id="IPR029052">
    <property type="entry name" value="Metallo-depent_PP-like"/>
</dbReference>
<comment type="caution">
    <text evidence="2">The sequence shown here is derived from an EMBL/GenBank/DDBJ whole genome shotgun (WGS) entry which is preliminary data.</text>
</comment>
<evidence type="ECO:0000259" key="1">
    <source>
        <dbReference type="Pfam" id="PF00149"/>
    </source>
</evidence>
<dbReference type="GO" id="GO:0016787">
    <property type="term" value="F:hydrolase activity"/>
    <property type="evidence" value="ECO:0007669"/>
    <property type="project" value="InterPro"/>
</dbReference>
<feature type="domain" description="Calcineurin-like phosphoesterase" evidence="1">
    <location>
        <begin position="2"/>
        <end position="206"/>
    </location>
</feature>
<dbReference type="InterPro" id="IPR004843">
    <property type="entry name" value="Calcineurin-like_PHP"/>
</dbReference>
<dbReference type="SUPFAM" id="SSF56300">
    <property type="entry name" value="Metallo-dependent phosphatases"/>
    <property type="match status" value="1"/>
</dbReference>
<sequence length="248" mass="28200">MLVAGDVAECTPDIERTLTLLADRFETVVWTPGNHELWTHPDDPTQLRGEHRYQHLVAICRGLGIHTPEDPYPVFRGEGGPVRVAPLFLLYDYSWVPSGFATSAEAREFAHSSGLVFTDEFLLHPDPYPTREDWCAARVAATEQRLAEADDPELPLLLVNHYPLVRRPTDVMHHPHLAMWCGTARTADWHLRFHVAGVVYGHLHIPRRTVHDGIPFTEVSVGYPREWRRHGHPHGILRRVLLSPEPAI</sequence>
<gene>
    <name evidence="2" type="ORF">EYS09_38605</name>
</gene>
<name>A0A4V6MTY2_STRKA</name>
<protein>
    <submittedName>
        <fullName evidence="2">Metallophosphoesterase</fullName>
    </submittedName>
</protein>
<evidence type="ECO:0000313" key="2">
    <source>
        <dbReference type="EMBL" id="TBO54421.1"/>
    </source>
</evidence>